<name>A0A1H5Z0I9_9HYPH</name>
<reference evidence="1 2" key="1">
    <citation type="submission" date="2016-10" db="EMBL/GenBank/DDBJ databases">
        <authorList>
            <person name="de Groot N.N."/>
        </authorList>
    </citation>
    <scope>NUCLEOTIDE SEQUENCE [LARGE SCALE GENOMIC DNA]</scope>
    <source>
        <strain evidence="1 2">DSM 26656</strain>
    </source>
</reference>
<proteinExistence type="predicted"/>
<keyword evidence="2" id="KW-1185">Reference proteome</keyword>
<protein>
    <submittedName>
        <fullName evidence="1">Uncharacterized protein</fullName>
    </submittedName>
</protein>
<sequence>MNWLTLAVAAFALALLVLIVSGLGDAPCQDGDWDASSEACIAEAPGP</sequence>
<accession>A0A1H5Z0I9</accession>
<dbReference type="RefSeq" id="WP_160115739.1">
    <property type="nucleotide sequence ID" value="NZ_FNUY01000004.1"/>
</dbReference>
<organism evidence="1 2">
    <name type="scientific">Bosea lathyri</name>
    <dbReference type="NCBI Taxonomy" id="1036778"/>
    <lineage>
        <taxon>Bacteria</taxon>
        <taxon>Pseudomonadati</taxon>
        <taxon>Pseudomonadota</taxon>
        <taxon>Alphaproteobacteria</taxon>
        <taxon>Hyphomicrobiales</taxon>
        <taxon>Boseaceae</taxon>
        <taxon>Bosea</taxon>
    </lineage>
</organism>
<dbReference type="EMBL" id="FNUY01000004">
    <property type="protein sequence ID" value="SEG29550.1"/>
    <property type="molecule type" value="Genomic_DNA"/>
</dbReference>
<dbReference type="AlphaFoldDB" id="A0A1H5Z0I9"/>
<evidence type="ECO:0000313" key="1">
    <source>
        <dbReference type="EMBL" id="SEG29550.1"/>
    </source>
</evidence>
<gene>
    <name evidence="1" type="ORF">SAMN04488115_104179</name>
</gene>
<evidence type="ECO:0000313" key="2">
    <source>
        <dbReference type="Proteomes" id="UP000236743"/>
    </source>
</evidence>
<dbReference type="Proteomes" id="UP000236743">
    <property type="component" value="Unassembled WGS sequence"/>
</dbReference>